<keyword evidence="1" id="KW-1133">Transmembrane helix</keyword>
<dbReference type="EMBL" id="JAFKCU010000001">
    <property type="protein sequence ID" value="MBN7815063.1"/>
    <property type="molecule type" value="Genomic_DNA"/>
</dbReference>
<protein>
    <recommendedName>
        <fullName evidence="4">DUF3566 domain-containing protein</fullName>
    </recommendedName>
</protein>
<dbReference type="RefSeq" id="WP_206585698.1">
    <property type="nucleotide sequence ID" value="NZ_JAFKCU010000001.1"/>
</dbReference>
<evidence type="ECO:0000256" key="1">
    <source>
        <dbReference type="SAM" id="Phobius"/>
    </source>
</evidence>
<proteinExistence type="predicted"/>
<sequence length="102" mass="10766">MQVIKKIGVGSAARVYGLTLAGFGVIIAIPYGLFFGATLGLSESGLPFGSAFPILMIIFVPVIYGLMGFIFGALFAWVYNLVAKKTGGLEIELSEPNSYPAD</sequence>
<accession>A0ABS3CD83</accession>
<feature type="transmembrane region" description="Helical" evidence="1">
    <location>
        <begin position="54"/>
        <end position="79"/>
    </location>
</feature>
<evidence type="ECO:0000313" key="2">
    <source>
        <dbReference type="EMBL" id="MBN7815063.1"/>
    </source>
</evidence>
<reference evidence="2 3" key="1">
    <citation type="submission" date="2021-03" db="EMBL/GenBank/DDBJ databases">
        <title>novel species isolated from a fishpond in China.</title>
        <authorList>
            <person name="Lu H."/>
            <person name="Cai Z."/>
        </authorList>
    </citation>
    <scope>NUCLEOTIDE SEQUENCE [LARGE SCALE GENOMIC DNA]</scope>
    <source>
        <strain evidence="2 3">YJ13C</strain>
    </source>
</reference>
<name>A0ABS3CD83_9BACT</name>
<evidence type="ECO:0008006" key="4">
    <source>
        <dbReference type="Google" id="ProtNLM"/>
    </source>
</evidence>
<keyword evidence="3" id="KW-1185">Reference proteome</keyword>
<organism evidence="2 3">
    <name type="scientific">Algoriphagus pacificus</name>
    <dbReference type="NCBI Taxonomy" id="2811234"/>
    <lineage>
        <taxon>Bacteria</taxon>
        <taxon>Pseudomonadati</taxon>
        <taxon>Bacteroidota</taxon>
        <taxon>Cytophagia</taxon>
        <taxon>Cytophagales</taxon>
        <taxon>Cyclobacteriaceae</taxon>
        <taxon>Algoriphagus</taxon>
    </lineage>
</organism>
<dbReference type="Proteomes" id="UP000664480">
    <property type="component" value="Unassembled WGS sequence"/>
</dbReference>
<keyword evidence="1" id="KW-0812">Transmembrane</keyword>
<keyword evidence="1" id="KW-0472">Membrane</keyword>
<evidence type="ECO:0000313" key="3">
    <source>
        <dbReference type="Proteomes" id="UP000664480"/>
    </source>
</evidence>
<feature type="transmembrane region" description="Helical" evidence="1">
    <location>
        <begin position="12"/>
        <end position="34"/>
    </location>
</feature>
<gene>
    <name evidence="2" type="ORF">J0A69_06470</name>
</gene>
<comment type="caution">
    <text evidence="2">The sequence shown here is derived from an EMBL/GenBank/DDBJ whole genome shotgun (WGS) entry which is preliminary data.</text>
</comment>